<sequence>MSIEKEKTIDHRMMYEGKLLHVYYDEVDIAGETYRREIVEHPGAAAIIPVTEDGEILFVKQYRYPIKQALLEIPAGKLSSGEDPGVCAVRELEEETGCIGTLRKIGIIYTTPGFCNEKIYLYIADHLVYTHQHLDDGEYLDIVKIPLKEVFQMVHEGKITDAKTLSALAIASDILHSMI</sequence>
<proteinExistence type="predicted"/>
<name>A0A930B7D4_9FIRM</name>
<dbReference type="EMBL" id="JABZMK010000005">
    <property type="protein sequence ID" value="MBF1128919.1"/>
    <property type="molecule type" value="Genomic_DNA"/>
</dbReference>
<reference evidence="4" key="1">
    <citation type="submission" date="2020-04" db="EMBL/GenBank/DDBJ databases">
        <title>Deep metagenomics examines the oral microbiome during advanced dental caries in children, revealing novel taxa and co-occurrences with host molecules.</title>
        <authorList>
            <person name="Baker J.L."/>
            <person name="Morton J.T."/>
            <person name="Dinis M."/>
            <person name="Alvarez R."/>
            <person name="Tran N.C."/>
            <person name="Knight R."/>
            <person name="Edlund A."/>
        </authorList>
    </citation>
    <scope>NUCLEOTIDE SEQUENCE</scope>
    <source>
        <strain evidence="4">JCVI_32_bin.14</strain>
    </source>
</reference>
<feature type="domain" description="Nudix hydrolase" evidence="3">
    <location>
        <begin position="39"/>
        <end position="167"/>
    </location>
</feature>
<protein>
    <submittedName>
        <fullName evidence="4">NUDIX hydrolase</fullName>
    </submittedName>
</protein>
<dbReference type="Gene3D" id="3.90.79.10">
    <property type="entry name" value="Nucleoside Triphosphate Pyrophosphohydrolase"/>
    <property type="match status" value="1"/>
</dbReference>
<dbReference type="InterPro" id="IPR020084">
    <property type="entry name" value="NUDIX_hydrolase_CS"/>
</dbReference>
<dbReference type="GO" id="GO:0006753">
    <property type="term" value="P:nucleoside phosphate metabolic process"/>
    <property type="evidence" value="ECO:0007669"/>
    <property type="project" value="TreeGrafter"/>
</dbReference>
<dbReference type="PANTHER" id="PTHR11839">
    <property type="entry name" value="UDP/ADP-SUGAR PYROPHOSPHATASE"/>
    <property type="match status" value="1"/>
</dbReference>
<evidence type="ECO:0000313" key="5">
    <source>
        <dbReference type="Proteomes" id="UP000757890"/>
    </source>
</evidence>
<dbReference type="PROSITE" id="PS00893">
    <property type="entry name" value="NUDIX_BOX"/>
    <property type="match status" value="1"/>
</dbReference>
<dbReference type="CDD" id="cd03424">
    <property type="entry name" value="NUDIX_ADPRase_Nudt5_UGPPase_Nudt14"/>
    <property type="match status" value="1"/>
</dbReference>
<dbReference type="GO" id="GO:0019693">
    <property type="term" value="P:ribose phosphate metabolic process"/>
    <property type="evidence" value="ECO:0007669"/>
    <property type="project" value="TreeGrafter"/>
</dbReference>
<evidence type="ECO:0000256" key="2">
    <source>
        <dbReference type="ARBA" id="ARBA00022801"/>
    </source>
</evidence>
<gene>
    <name evidence="4" type="ORF">HXL70_02610</name>
</gene>
<dbReference type="GO" id="GO:0005829">
    <property type="term" value="C:cytosol"/>
    <property type="evidence" value="ECO:0007669"/>
    <property type="project" value="TreeGrafter"/>
</dbReference>
<dbReference type="PROSITE" id="PS51462">
    <property type="entry name" value="NUDIX"/>
    <property type="match status" value="1"/>
</dbReference>
<comment type="caution">
    <text evidence="4">The sequence shown here is derived from an EMBL/GenBank/DDBJ whole genome shotgun (WGS) entry which is preliminary data.</text>
</comment>
<dbReference type="Proteomes" id="UP000757890">
    <property type="component" value="Unassembled WGS sequence"/>
</dbReference>
<dbReference type="FunFam" id="3.90.79.10:FF:000024">
    <property type="entry name" value="ADP-ribose pyrophosphatase"/>
    <property type="match status" value="1"/>
</dbReference>
<evidence type="ECO:0000313" key="4">
    <source>
        <dbReference type="EMBL" id="MBF1128919.1"/>
    </source>
</evidence>
<dbReference type="RefSeq" id="WP_276638872.1">
    <property type="nucleotide sequence ID" value="NZ_DBEZZS010000020.1"/>
</dbReference>
<dbReference type="InterPro" id="IPR015797">
    <property type="entry name" value="NUDIX_hydrolase-like_dom_sf"/>
</dbReference>
<keyword evidence="2 4" id="KW-0378">Hydrolase</keyword>
<dbReference type="AlphaFoldDB" id="A0A930B7D4"/>
<dbReference type="GO" id="GO:0016787">
    <property type="term" value="F:hydrolase activity"/>
    <property type="evidence" value="ECO:0007669"/>
    <property type="project" value="UniProtKB-KW"/>
</dbReference>
<accession>A0A930B7D4</accession>
<evidence type="ECO:0000259" key="3">
    <source>
        <dbReference type="PROSITE" id="PS51462"/>
    </source>
</evidence>
<evidence type="ECO:0000256" key="1">
    <source>
        <dbReference type="ARBA" id="ARBA00001946"/>
    </source>
</evidence>
<dbReference type="InterPro" id="IPR000086">
    <property type="entry name" value="NUDIX_hydrolase_dom"/>
</dbReference>
<organism evidence="4 5">
    <name type="scientific">Dialister invisus</name>
    <dbReference type="NCBI Taxonomy" id="218538"/>
    <lineage>
        <taxon>Bacteria</taxon>
        <taxon>Bacillati</taxon>
        <taxon>Bacillota</taxon>
        <taxon>Negativicutes</taxon>
        <taxon>Veillonellales</taxon>
        <taxon>Veillonellaceae</taxon>
        <taxon>Dialister</taxon>
    </lineage>
</organism>
<dbReference type="Pfam" id="PF00293">
    <property type="entry name" value="NUDIX"/>
    <property type="match status" value="1"/>
</dbReference>
<dbReference type="SUPFAM" id="SSF55811">
    <property type="entry name" value="Nudix"/>
    <property type="match status" value="1"/>
</dbReference>
<dbReference type="PANTHER" id="PTHR11839:SF18">
    <property type="entry name" value="NUDIX HYDROLASE DOMAIN-CONTAINING PROTEIN"/>
    <property type="match status" value="1"/>
</dbReference>
<comment type="cofactor">
    <cofactor evidence="1">
        <name>Mg(2+)</name>
        <dbReference type="ChEBI" id="CHEBI:18420"/>
    </cofactor>
</comment>